<feature type="compositionally biased region" description="Low complexity" evidence="1">
    <location>
        <begin position="18"/>
        <end position="32"/>
    </location>
</feature>
<evidence type="ECO:0000313" key="2">
    <source>
        <dbReference type="EMBL" id="CAF1117058.1"/>
    </source>
</evidence>
<gene>
    <name evidence="2" type="ORF">JYZ213_LOCUS22263</name>
    <name evidence="3" type="ORF">OXD698_LOCUS19248</name>
</gene>
<proteinExistence type="predicted"/>
<evidence type="ECO:0000256" key="1">
    <source>
        <dbReference type="SAM" id="MobiDB-lite"/>
    </source>
</evidence>
<feature type="region of interest" description="Disordered" evidence="1">
    <location>
        <begin position="153"/>
        <end position="185"/>
    </location>
</feature>
<comment type="caution">
    <text evidence="3">The sequence shown here is derived from an EMBL/GenBank/DDBJ whole genome shotgun (WGS) entry which is preliminary data.</text>
</comment>
<dbReference type="Proteomes" id="UP000663845">
    <property type="component" value="Unassembled WGS sequence"/>
</dbReference>
<feature type="region of interest" description="Disordered" evidence="1">
    <location>
        <begin position="1"/>
        <end position="43"/>
    </location>
</feature>
<organism evidence="3 4">
    <name type="scientific">Adineta steineri</name>
    <dbReference type="NCBI Taxonomy" id="433720"/>
    <lineage>
        <taxon>Eukaryota</taxon>
        <taxon>Metazoa</taxon>
        <taxon>Spiralia</taxon>
        <taxon>Gnathifera</taxon>
        <taxon>Rotifera</taxon>
        <taxon>Eurotatoria</taxon>
        <taxon>Bdelloidea</taxon>
        <taxon>Adinetida</taxon>
        <taxon>Adinetidae</taxon>
        <taxon>Adineta</taxon>
    </lineage>
</organism>
<dbReference type="Proteomes" id="UP000663844">
    <property type="component" value="Unassembled WGS sequence"/>
</dbReference>
<evidence type="ECO:0000313" key="3">
    <source>
        <dbReference type="EMBL" id="CAF3817850.1"/>
    </source>
</evidence>
<dbReference type="EMBL" id="CAJNOG010000251">
    <property type="protein sequence ID" value="CAF1117058.1"/>
    <property type="molecule type" value="Genomic_DNA"/>
</dbReference>
<sequence>MPSISKRNTRSNTNLNPEISSNMSISTSSTNESIDEQVPRKRARTYRQITNKKQSAMAPDTDVLINEIIQNQPNESTNASPKFIALGACDNIEDSPTSPRPLVIEVTEDIVCSRFDSNRAVHNFSRENFNPPRTPLAHKKANNTSKDITHSFSNEGCAGNISQKESSTISKTTSGNTNTRTPMVGRNMSTSFSQASNRAVVVSTDQIQRNSNEENIYNHRTSTPYPSRPEQVNTTTQGASNDSSFLESIPPQTREVLWRFPEFRRLIKLFKNEQIKSKTWMNDYARLKKNYDRLEKNSFPRPSAPALNFLTDLVAHIQHSNDDRDPRSDEQLATDLGVSRAILIGLKYHTPQQAALNLFNYFYSSCVEKTNLRSINNLEVLKPGLLQDILVFAQRAAPGVGYGIIDLRETLGNCIRGARYQFRKKNGSISDAAAFLENDNTDRNDFQNDESQNTSHSDPTNIDINGKYGSSAFDDNE</sequence>
<feature type="compositionally biased region" description="Polar residues" evidence="1">
    <location>
        <begin position="217"/>
        <end position="246"/>
    </location>
</feature>
<protein>
    <submittedName>
        <fullName evidence="3">Uncharacterized protein</fullName>
    </submittedName>
</protein>
<dbReference type="AlphaFoldDB" id="A0A819CMD5"/>
<accession>A0A819CMD5</accession>
<dbReference type="EMBL" id="CAJOAZ010001460">
    <property type="protein sequence ID" value="CAF3817850.1"/>
    <property type="molecule type" value="Genomic_DNA"/>
</dbReference>
<feature type="region of interest" description="Disordered" evidence="1">
    <location>
        <begin position="217"/>
        <end position="247"/>
    </location>
</feature>
<feature type="region of interest" description="Disordered" evidence="1">
    <location>
        <begin position="440"/>
        <end position="477"/>
    </location>
</feature>
<reference evidence="3" key="1">
    <citation type="submission" date="2021-02" db="EMBL/GenBank/DDBJ databases">
        <authorList>
            <person name="Nowell W R."/>
        </authorList>
    </citation>
    <scope>NUCLEOTIDE SEQUENCE</scope>
</reference>
<name>A0A819CMD5_9BILA</name>
<feature type="compositionally biased region" description="Polar residues" evidence="1">
    <location>
        <begin position="449"/>
        <end position="463"/>
    </location>
</feature>
<evidence type="ECO:0000313" key="4">
    <source>
        <dbReference type="Proteomes" id="UP000663844"/>
    </source>
</evidence>